<evidence type="ECO:0000256" key="8">
    <source>
        <dbReference type="SAM" id="SignalP"/>
    </source>
</evidence>
<dbReference type="Pfam" id="PF00067">
    <property type="entry name" value="p450"/>
    <property type="match status" value="1"/>
</dbReference>
<evidence type="ECO:0000256" key="2">
    <source>
        <dbReference type="ARBA" id="ARBA00010617"/>
    </source>
</evidence>
<keyword evidence="10" id="KW-1185">Reference proteome</keyword>
<evidence type="ECO:0000256" key="4">
    <source>
        <dbReference type="ARBA" id="ARBA00023002"/>
    </source>
</evidence>
<dbReference type="InterPro" id="IPR017972">
    <property type="entry name" value="Cyt_P450_CS"/>
</dbReference>
<dbReference type="GO" id="GO:0005506">
    <property type="term" value="F:iron ion binding"/>
    <property type="evidence" value="ECO:0007669"/>
    <property type="project" value="InterPro"/>
</dbReference>
<evidence type="ECO:0000313" key="10">
    <source>
        <dbReference type="Proteomes" id="UP001219525"/>
    </source>
</evidence>
<dbReference type="SUPFAM" id="SSF48264">
    <property type="entry name" value="Cytochrome P450"/>
    <property type="match status" value="1"/>
</dbReference>
<feature type="chain" id="PRO_5042217109" evidence="8">
    <location>
        <begin position="20"/>
        <end position="516"/>
    </location>
</feature>
<keyword evidence="4 7" id="KW-0560">Oxidoreductase</keyword>
<feature type="signal peptide" evidence="8">
    <location>
        <begin position="1"/>
        <end position="19"/>
    </location>
</feature>
<accession>A0AAD6XZI8</accession>
<comment type="cofactor">
    <cofactor evidence="1 6">
        <name>heme</name>
        <dbReference type="ChEBI" id="CHEBI:30413"/>
    </cofactor>
</comment>
<dbReference type="AlphaFoldDB" id="A0AAD6XZI8"/>
<proteinExistence type="inferred from homology"/>
<comment type="caution">
    <text evidence="9">The sequence shown here is derived from an EMBL/GenBank/DDBJ whole genome shotgun (WGS) entry which is preliminary data.</text>
</comment>
<evidence type="ECO:0000256" key="6">
    <source>
        <dbReference type="PIRSR" id="PIRSR602403-1"/>
    </source>
</evidence>
<reference evidence="9" key="1">
    <citation type="submission" date="2023-03" db="EMBL/GenBank/DDBJ databases">
        <title>Massive genome expansion in bonnet fungi (Mycena s.s.) driven by repeated elements and novel gene families across ecological guilds.</title>
        <authorList>
            <consortium name="Lawrence Berkeley National Laboratory"/>
            <person name="Harder C.B."/>
            <person name="Miyauchi S."/>
            <person name="Viragh M."/>
            <person name="Kuo A."/>
            <person name="Thoen E."/>
            <person name="Andreopoulos B."/>
            <person name="Lu D."/>
            <person name="Skrede I."/>
            <person name="Drula E."/>
            <person name="Henrissat B."/>
            <person name="Morin E."/>
            <person name="Kohler A."/>
            <person name="Barry K."/>
            <person name="LaButti K."/>
            <person name="Morin E."/>
            <person name="Salamov A."/>
            <person name="Lipzen A."/>
            <person name="Mereny Z."/>
            <person name="Hegedus B."/>
            <person name="Baldrian P."/>
            <person name="Stursova M."/>
            <person name="Weitz H."/>
            <person name="Taylor A."/>
            <person name="Grigoriev I.V."/>
            <person name="Nagy L.G."/>
            <person name="Martin F."/>
            <person name="Kauserud H."/>
        </authorList>
    </citation>
    <scope>NUCLEOTIDE SEQUENCE</scope>
    <source>
        <strain evidence="9">9144</strain>
    </source>
</reference>
<dbReference type="CDD" id="cd11041">
    <property type="entry name" value="CYP503A1-like"/>
    <property type="match status" value="1"/>
</dbReference>
<feature type="binding site" description="axial binding residue" evidence="6">
    <location>
        <position position="459"/>
    </location>
    <ligand>
        <name>heme</name>
        <dbReference type="ChEBI" id="CHEBI:30413"/>
    </ligand>
    <ligandPart>
        <name>Fe</name>
        <dbReference type="ChEBI" id="CHEBI:18248"/>
    </ligandPart>
</feature>
<evidence type="ECO:0000256" key="7">
    <source>
        <dbReference type="RuleBase" id="RU000461"/>
    </source>
</evidence>
<dbReference type="PRINTS" id="PR00465">
    <property type="entry name" value="EP450IV"/>
</dbReference>
<evidence type="ECO:0000256" key="5">
    <source>
        <dbReference type="ARBA" id="ARBA00023004"/>
    </source>
</evidence>
<name>A0AAD6XZI8_9AGAR</name>
<organism evidence="9 10">
    <name type="scientific">Mycena pura</name>
    <dbReference type="NCBI Taxonomy" id="153505"/>
    <lineage>
        <taxon>Eukaryota</taxon>
        <taxon>Fungi</taxon>
        <taxon>Dikarya</taxon>
        <taxon>Basidiomycota</taxon>
        <taxon>Agaricomycotina</taxon>
        <taxon>Agaricomycetes</taxon>
        <taxon>Agaricomycetidae</taxon>
        <taxon>Agaricales</taxon>
        <taxon>Marasmiineae</taxon>
        <taxon>Mycenaceae</taxon>
        <taxon>Mycena</taxon>
    </lineage>
</organism>
<keyword evidence="6 7" id="KW-0349">Heme</keyword>
<gene>
    <name evidence="9" type="ORF">GGX14DRAFT_480497</name>
</gene>
<dbReference type="EMBL" id="JARJCW010000124">
    <property type="protein sequence ID" value="KAJ7192114.1"/>
    <property type="molecule type" value="Genomic_DNA"/>
</dbReference>
<keyword evidence="7" id="KW-0503">Monooxygenase</keyword>
<protein>
    <submittedName>
        <fullName evidence="9">Cytochrome P450</fullName>
    </submittedName>
</protein>
<keyword evidence="8" id="KW-0732">Signal</keyword>
<dbReference type="PROSITE" id="PS00086">
    <property type="entry name" value="CYTOCHROME_P450"/>
    <property type="match status" value="1"/>
</dbReference>
<evidence type="ECO:0000256" key="3">
    <source>
        <dbReference type="ARBA" id="ARBA00022723"/>
    </source>
</evidence>
<dbReference type="GO" id="GO:0020037">
    <property type="term" value="F:heme binding"/>
    <property type="evidence" value="ECO:0007669"/>
    <property type="project" value="InterPro"/>
</dbReference>
<evidence type="ECO:0000313" key="9">
    <source>
        <dbReference type="EMBL" id="KAJ7192114.1"/>
    </source>
</evidence>
<dbReference type="InterPro" id="IPR036396">
    <property type="entry name" value="Cyt_P450_sf"/>
</dbReference>
<keyword evidence="5 6" id="KW-0408">Iron</keyword>
<evidence type="ECO:0000256" key="1">
    <source>
        <dbReference type="ARBA" id="ARBA00001971"/>
    </source>
</evidence>
<keyword evidence="3 6" id="KW-0479">Metal-binding</keyword>
<dbReference type="Proteomes" id="UP001219525">
    <property type="component" value="Unassembled WGS sequence"/>
</dbReference>
<comment type="similarity">
    <text evidence="2 7">Belongs to the cytochrome P450 family.</text>
</comment>
<dbReference type="PANTHER" id="PTHR46206">
    <property type="entry name" value="CYTOCHROME P450"/>
    <property type="match status" value="1"/>
</dbReference>
<dbReference type="GO" id="GO:0016705">
    <property type="term" value="F:oxidoreductase activity, acting on paired donors, with incorporation or reduction of molecular oxygen"/>
    <property type="evidence" value="ECO:0007669"/>
    <property type="project" value="InterPro"/>
</dbReference>
<dbReference type="GO" id="GO:0004497">
    <property type="term" value="F:monooxygenase activity"/>
    <property type="evidence" value="ECO:0007669"/>
    <property type="project" value="UniProtKB-KW"/>
</dbReference>
<dbReference type="InterPro" id="IPR001128">
    <property type="entry name" value="Cyt_P450"/>
</dbReference>
<dbReference type="Gene3D" id="1.10.630.10">
    <property type="entry name" value="Cytochrome P450"/>
    <property type="match status" value="1"/>
</dbReference>
<sequence length="516" mass="57416">MDDPRFLVLAASLAILVLASVRNLKAFHNSNLTSTQLDAIPIVGSRGFLASFWDGYKFLANAPDMIQAGYTQYPNGIFRVARFSHWLVVVSHPKFVKEVGGAPEHILSFHEGVEDNLPVKQVIGRPIVENPYHQNTIRTSLTRNLHARFPEVRDEIACAFDEVLQLHDSEWKWLPALHTIMAVVARVSNRLFVGLPLCRNQTYLWNNVQFAIDVIQSGQKIALFPKIMRPLVATFISSKDKSFAVALQTLGPLVAERLAKEDELGPNWPGKPNDLISWLLEDAQGEERTVPALVLRVLSTNFAAIHTSSMAFTQALYDLTTNPEYLLPMREEAEHVIANEGWTKAALNSMVKIDSFLRESQRLNGNGSVAMIRKVVAKDGFRFSDGTVLPNGSFVCAAARAIHYDASNYKNATEFDGFRFARERAEHAATHDLTQDVFKRQMISTAGDFLPFGTGKHACPGRFFAATELKAMLAHVVINYELKAEVEGVRPQDNTFGITIAPNASARVAFRKTNAL</sequence>
<dbReference type="InterPro" id="IPR002403">
    <property type="entry name" value="Cyt_P450_E_grp-IV"/>
</dbReference>